<organism evidence="2 3">
    <name type="scientific">Psilocybe cf. subviscida</name>
    <dbReference type="NCBI Taxonomy" id="2480587"/>
    <lineage>
        <taxon>Eukaryota</taxon>
        <taxon>Fungi</taxon>
        <taxon>Dikarya</taxon>
        <taxon>Basidiomycota</taxon>
        <taxon>Agaricomycotina</taxon>
        <taxon>Agaricomycetes</taxon>
        <taxon>Agaricomycetidae</taxon>
        <taxon>Agaricales</taxon>
        <taxon>Agaricineae</taxon>
        <taxon>Strophariaceae</taxon>
        <taxon>Psilocybe</taxon>
    </lineage>
</organism>
<proteinExistence type="predicted"/>
<keyword evidence="3" id="KW-1185">Reference proteome</keyword>
<dbReference type="EMBL" id="JAACJJ010000043">
    <property type="protein sequence ID" value="KAF5314965.1"/>
    <property type="molecule type" value="Genomic_DNA"/>
</dbReference>
<reference evidence="2 3" key="1">
    <citation type="journal article" date="2020" name="ISME J.">
        <title>Uncovering the hidden diversity of litter-decomposition mechanisms in mushroom-forming fungi.</title>
        <authorList>
            <person name="Floudas D."/>
            <person name="Bentzer J."/>
            <person name="Ahren D."/>
            <person name="Johansson T."/>
            <person name="Persson P."/>
            <person name="Tunlid A."/>
        </authorList>
    </citation>
    <scope>NUCLEOTIDE SEQUENCE [LARGE SCALE GENOMIC DNA]</scope>
    <source>
        <strain evidence="2 3">CBS 101986</strain>
    </source>
</reference>
<protein>
    <submittedName>
        <fullName evidence="2">Uncharacterized protein</fullName>
    </submittedName>
</protein>
<accession>A0A8H5EWA1</accession>
<gene>
    <name evidence="2" type="ORF">D9619_007147</name>
</gene>
<sequence length="165" mass="18740">MPRRSPLLNFTDADLQSTRSVAHTSTPFDDRETTKKRWYDYLPLFGTVAFILAPHPSLLYVLVDFHLQTLHQPILFLTHLGVTYTLTFMAFSSLIVCLARDPGPANAVPRSESIGGADNGEEIGLTEALMPDEDYGSPDKWCRKCWVRQILVEQILAFSAYYCYY</sequence>
<comment type="caution">
    <text evidence="2">The sequence shown here is derived from an EMBL/GenBank/DDBJ whole genome shotgun (WGS) entry which is preliminary data.</text>
</comment>
<keyword evidence="1" id="KW-0812">Transmembrane</keyword>
<keyword evidence="1" id="KW-0472">Membrane</keyword>
<dbReference type="Proteomes" id="UP000567179">
    <property type="component" value="Unassembled WGS sequence"/>
</dbReference>
<feature type="transmembrane region" description="Helical" evidence="1">
    <location>
        <begin position="74"/>
        <end position="99"/>
    </location>
</feature>
<evidence type="ECO:0000313" key="2">
    <source>
        <dbReference type="EMBL" id="KAF5314965.1"/>
    </source>
</evidence>
<keyword evidence="1" id="KW-1133">Transmembrane helix</keyword>
<feature type="transmembrane region" description="Helical" evidence="1">
    <location>
        <begin position="41"/>
        <end position="62"/>
    </location>
</feature>
<evidence type="ECO:0000313" key="3">
    <source>
        <dbReference type="Proteomes" id="UP000567179"/>
    </source>
</evidence>
<evidence type="ECO:0000256" key="1">
    <source>
        <dbReference type="SAM" id="Phobius"/>
    </source>
</evidence>
<dbReference type="OrthoDB" id="9909019at2759"/>
<name>A0A8H5EWA1_9AGAR</name>
<dbReference type="AlphaFoldDB" id="A0A8H5EWA1"/>